<feature type="domain" description="Signal transduction histidine kinase internal region" evidence="10">
    <location>
        <begin position="381"/>
        <end position="458"/>
    </location>
</feature>
<dbReference type="InterPro" id="IPR010559">
    <property type="entry name" value="Sig_transdc_His_kin_internal"/>
</dbReference>
<proteinExistence type="predicted"/>
<evidence type="ECO:0000259" key="8">
    <source>
        <dbReference type="Pfam" id="PF02518"/>
    </source>
</evidence>
<dbReference type="RefSeq" id="WP_071176755.1">
    <property type="nucleotide sequence ID" value="NZ_CP017831.1"/>
</dbReference>
<dbReference type="SUPFAM" id="SSF55874">
    <property type="entry name" value="ATPase domain of HSP90 chaperone/DNA topoisomerase II/histidine kinase"/>
    <property type="match status" value="1"/>
</dbReference>
<evidence type="ECO:0000259" key="9">
    <source>
        <dbReference type="Pfam" id="PF02743"/>
    </source>
</evidence>
<feature type="domain" description="Histidine kinase/HSP90-like ATPase" evidence="8">
    <location>
        <begin position="478"/>
        <end position="584"/>
    </location>
</feature>
<gene>
    <name evidence="11" type="ORF">bhn_I2101</name>
</gene>
<evidence type="ECO:0000256" key="6">
    <source>
        <dbReference type="SAM" id="Coils"/>
    </source>
</evidence>
<evidence type="ECO:0000256" key="4">
    <source>
        <dbReference type="ARBA" id="ARBA00022989"/>
    </source>
</evidence>
<sequence>MRKFLWRRVNELNEKKTLSSSLKKVILGIVLSTVAAFMLATYVITKREQIDYGMRDSENVLRTLSSNISSEMEKYMSLSRLIMTEDRLVTFLRASTLSVDIGMINDARYGIMDILNVTEGVDTVMVFREDMIMLATRNFMYIYDYDRMDGNEWKQEIYDGFGSTVVSLDTFGIAARKDSKAVVTVGRAIYDTSSQKRTGILLMNISNNVFERMLVRIRYNNICILGDDGTYIAGNKGYAQYFDDYFLSEKIKYRNIKIGGESQLLSGCQVPNLPIVILRVSPYGMEGIPFRMLYVLLFLLTVFMIIAVYVVLFIRQTITNPIYELSASMENNKKSGELRKIDVEVPYSELEMLEGDYNSMIDHVNELFDELVEKEQTLQRAELRVLQEQIKPHFLYNSIETIGYMAMDAGAEKVHDALETLGSFYRNFLSKGDREIPLSREIWIVKDYLSLQKLRYGDILEDEYHIDEKTQDFVVPKLILQPLVENCIYHGIRMKGEKGKIEITSKLVDGELHLTVKDTGVGMKQEDIDKILCSKREEMDSNDSESFGLWGTIERIRYYAGRDDVVRIASEIGEFTEIEFIIPDKSALMSRG</sequence>
<accession>A0A1D9P460</accession>
<evidence type="ECO:0000313" key="11">
    <source>
        <dbReference type="EMBL" id="AOZ97134.1"/>
    </source>
</evidence>
<dbReference type="InterPro" id="IPR003594">
    <property type="entry name" value="HATPase_dom"/>
</dbReference>
<keyword evidence="2" id="KW-1003">Cell membrane</keyword>
<evidence type="ECO:0000259" key="10">
    <source>
        <dbReference type="Pfam" id="PF06580"/>
    </source>
</evidence>
<feature type="transmembrane region" description="Helical" evidence="7">
    <location>
        <begin position="25"/>
        <end position="45"/>
    </location>
</feature>
<evidence type="ECO:0000313" key="12">
    <source>
        <dbReference type="Proteomes" id="UP000179284"/>
    </source>
</evidence>
<keyword evidence="11" id="KW-0418">Kinase</keyword>
<feature type="coiled-coil region" evidence="6">
    <location>
        <begin position="364"/>
        <end position="391"/>
    </location>
</feature>
<reference evidence="12" key="1">
    <citation type="submission" date="2016-10" db="EMBL/GenBank/DDBJ databases">
        <title>The complete genome sequence of the rumen bacterium Butyrivibrio hungatei MB2003.</title>
        <authorList>
            <person name="Palevich N."/>
            <person name="Kelly W.J."/>
            <person name="Leahy S.C."/>
            <person name="Altermann E."/>
            <person name="Rakonjac J."/>
            <person name="Attwood G.T."/>
        </authorList>
    </citation>
    <scope>NUCLEOTIDE SEQUENCE [LARGE SCALE GENOMIC DNA]</scope>
    <source>
        <strain evidence="12">MB2003</strain>
    </source>
</reference>
<dbReference type="InterPro" id="IPR033479">
    <property type="entry name" value="dCache_1"/>
</dbReference>
<organism evidence="11 12">
    <name type="scientific">Butyrivibrio hungatei</name>
    <dbReference type="NCBI Taxonomy" id="185008"/>
    <lineage>
        <taxon>Bacteria</taxon>
        <taxon>Bacillati</taxon>
        <taxon>Bacillota</taxon>
        <taxon>Clostridia</taxon>
        <taxon>Lachnospirales</taxon>
        <taxon>Lachnospiraceae</taxon>
        <taxon>Butyrivibrio</taxon>
    </lineage>
</organism>
<evidence type="ECO:0000256" key="3">
    <source>
        <dbReference type="ARBA" id="ARBA00022692"/>
    </source>
</evidence>
<evidence type="ECO:0000256" key="5">
    <source>
        <dbReference type="ARBA" id="ARBA00023136"/>
    </source>
</evidence>
<keyword evidence="3 7" id="KW-0812">Transmembrane</keyword>
<dbReference type="PANTHER" id="PTHR34220">
    <property type="entry name" value="SENSOR HISTIDINE KINASE YPDA"/>
    <property type="match status" value="1"/>
</dbReference>
<evidence type="ECO:0000256" key="2">
    <source>
        <dbReference type="ARBA" id="ARBA00022475"/>
    </source>
</evidence>
<dbReference type="GO" id="GO:0005886">
    <property type="term" value="C:plasma membrane"/>
    <property type="evidence" value="ECO:0007669"/>
    <property type="project" value="UniProtKB-SubCell"/>
</dbReference>
<dbReference type="Gene3D" id="6.10.340.10">
    <property type="match status" value="1"/>
</dbReference>
<dbReference type="PANTHER" id="PTHR34220:SF7">
    <property type="entry name" value="SENSOR HISTIDINE KINASE YPDA"/>
    <property type="match status" value="1"/>
</dbReference>
<keyword evidence="12" id="KW-1185">Reference proteome</keyword>
<keyword evidence="6" id="KW-0175">Coiled coil</keyword>
<keyword evidence="5 7" id="KW-0472">Membrane</keyword>
<dbReference type="EMBL" id="CP017831">
    <property type="protein sequence ID" value="AOZ97134.1"/>
    <property type="molecule type" value="Genomic_DNA"/>
</dbReference>
<dbReference type="Gene3D" id="3.30.565.10">
    <property type="entry name" value="Histidine kinase-like ATPase, C-terminal domain"/>
    <property type="match status" value="1"/>
</dbReference>
<dbReference type="Proteomes" id="UP000179284">
    <property type="component" value="Chromosome I"/>
</dbReference>
<dbReference type="InterPro" id="IPR036890">
    <property type="entry name" value="HATPase_C_sf"/>
</dbReference>
<dbReference type="InterPro" id="IPR050640">
    <property type="entry name" value="Bact_2-comp_sensor_kinase"/>
</dbReference>
<dbReference type="OrthoDB" id="9809348at2"/>
<evidence type="ECO:0000256" key="7">
    <source>
        <dbReference type="SAM" id="Phobius"/>
    </source>
</evidence>
<dbReference type="Pfam" id="PF02518">
    <property type="entry name" value="HATPase_c"/>
    <property type="match status" value="1"/>
</dbReference>
<keyword evidence="11" id="KW-0808">Transferase</keyword>
<feature type="transmembrane region" description="Helical" evidence="7">
    <location>
        <begin position="293"/>
        <end position="314"/>
    </location>
</feature>
<name>A0A1D9P460_9FIRM</name>
<dbReference type="KEGG" id="bhu:bhn_I2101"/>
<comment type="subcellular location">
    <subcellularLocation>
        <location evidence="1">Cell membrane</location>
        <topology evidence="1">Multi-pass membrane protein</topology>
    </subcellularLocation>
</comment>
<feature type="domain" description="Cache" evidence="9">
    <location>
        <begin position="55"/>
        <end position="272"/>
    </location>
</feature>
<dbReference type="AlphaFoldDB" id="A0A1D9P460"/>
<dbReference type="GO" id="GO:0000155">
    <property type="term" value="F:phosphorelay sensor kinase activity"/>
    <property type="evidence" value="ECO:0007669"/>
    <property type="project" value="InterPro"/>
</dbReference>
<keyword evidence="4 7" id="KW-1133">Transmembrane helix</keyword>
<evidence type="ECO:0000256" key="1">
    <source>
        <dbReference type="ARBA" id="ARBA00004651"/>
    </source>
</evidence>
<dbReference type="Pfam" id="PF02743">
    <property type="entry name" value="dCache_1"/>
    <property type="match status" value="1"/>
</dbReference>
<protein>
    <submittedName>
        <fullName evidence="11">Two component system histidine kinase</fullName>
    </submittedName>
</protein>
<dbReference type="Pfam" id="PF06580">
    <property type="entry name" value="His_kinase"/>
    <property type="match status" value="1"/>
</dbReference>